<evidence type="ECO:0000256" key="1">
    <source>
        <dbReference type="SAM" id="MobiDB-lite"/>
    </source>
</evidence>
<proteinExistence type="predicted"/>
<reference evidence="2" key="1">
    <citation type="submission" date="2018-02" db="EMBL/GenBank/DDBJ databases">
        <title>Rhizophora mucronata_Transcriptome.</title>
        <authorList>
            <person name="Meera S.P."/>
            <person name="Sreeshan A."/>
            <person name="Augustine A."/>
        </authorList>
    </citation>
    <scope>NUCLEOTIDE SEQUENCE</scope>
    <source>
        <tissue evidence="2">Leaf</tissue>
    </source>
</reference>
<name>A0A2P2J8K9_RHIMU</name>
<feature type="region of interest" description="Disordered" evidence="1">
    <location>
        <begin position="1"/>
        <end position="30"/>
    </location>
</feature>
<organism evidence="2">
    <name type="scientific">Rhizophora mucronata</name>
    <name type="common">Asiatic mangrove</name>
    <dbReference type="NCBI Taxonomy" id="61149"/>
    <lineage>
        <taxon>Eukaryota</taxon>
        <taxon>Viridiplantae</taxon>
        <taxon>Streptophyta</taxon>
        <taxon>Embryophyta</taxon>
        <taxon>Tracheophyta</taxon>
        <taxon>Spermatophyta</taxon>
        <taxon>Magnoliopsida</taxon>
        <taxon>eudicotyledons</taxon>
        <taxon>Gunneridae</taxon>
        <taxon>Pentapetalae</taxon>
        <taxon>rosids</taxon>
        <taxon>fabids</taxon>
        <taxon>Malpighiales</taxon>
        <taxon>Rhizophoraceae</taxon>
        <taxon>Rhizophora</taxon>
    </lineage>
</organism>
<sequence>MNEGRVKANVTLEDGGESPGKERRVITTRT</sequence>
<protein>
    <submittedName>
        <fullName evidence="2">Uncharacterized protein</fullName>
    </submittedName>
</protein>
<feature type="compositionally biased region" description="Basic and acidic residues" evidence="1">
    <location>
        <begin position="19"/>
        <end position="30"/>
    </location>
</feature>
<accession>A0A2P2J8K9</accession>
<evidence type="ECO:0000313" key="2">
    <source>
        <dbReference type="EMBL" id="MBW89814.1"/>
    </source>
</evidence>
<dbReference type="EMBL" id="GGEC01009331">
    <property type="protein sequence ID" value="MBW89814.1"/>
    <property type="molecule type" value="Transcribed_RNA"/>
</dbReference>
<dbReference type="AlphaFoldDB" id="A0A2P2J8K9"/>